<reference evidence="3" key="1">
    <citation type="submission" date="2016-05" db="EMBL/GenBank/DDBJ databases">
        <title>Comparative genomics of biotechnologically important yeasts.</title>
        <authorList>
            <consortium name="DOE Joint Genome Institute"/>
            <person name="Riley R."/>
            <person name="Haridas S."/>
            <person name="Wolfe K.H."/>
            <person name="Lopes M.R."/>
            <person name="Hittinger C.T."/>
            <person name="Goker M."/>
            <person name="Salamov A."/>
            <person name="Wisecaver J."/>
            <person name="Long T.M."/>
            <person name="Aerts A.L."/>
            <person name="Barry K."/>
            <person name="Choi C."/>
            <person name="Clum A."/>
            <person name="Coughlan A.Y."/>
            <person name="Deshpande S."/>
            <person name="Douglass A.P."/>
            <person name="Hanson S.J."/>
            <person name="Klenk H.-P."/>
            <person name="Labutti K."/>
            <person name="Lapidus A."/>
            <person name="Lindquist E."/>
            <person name="Lipzen A."/>
            <person name="Meier-Kolthoff J.P."/>
            <person name="Ohm R.A."/>
            <person name="Otillar R.P."/>
            <person name="Pangilinan J."/>
            <person name="Peng Y."/>
            <person name="Rokas A."/>
            <person name="Rosa C.A."/>
            <person name="Scheuner C."/>
            <person name="Sibirny A.A."/>
            <person name="Slot J.C."/>
            <person name="Stielow J.B."/>
            <person name="Sun H."/>
            <person name="Kurtzman C.P."/>
            <person name="Blackwell M."/>
            <person name="Grigoriev I.V."/>
            <person name="Jeffries T.W."/>
        </authorList>
    </citation>
    <scope>NUCLEOTIDE SEQUENCE [LARGE SCALE GENOMIC DNA]</scope>
    <source>
        <strain evidence="3">NRRL Y-17324</strain>
    </source>
</reference>
<dbReference type="PANTHER" id="PTHR12875:SF0">
    <property type="entry name" value="GOLGI TO ER TRAFFIC PROTEIN 4 HOMOLOG"/>
    <property type="match status" value="1"/>
</dbReference>
<dbReference type="GeneID" id="30984164"/>
<dbReference type="RefSeq" id="XP_020064253.1">
    <property type="nucleotide sequence ID" value="XM_020210028.1"/>
</dbReference>
<dbReference type="InterPro" id="IPR011990">
    <property type="entry name" value="TPR-like_helical_dom_sf"/>
</dbReference>
<evidence type="ECO:0000313" key="3">
    <source>
        <dbReference type="Proteomes" id="UP000094285"/>
    </source>
</evidence>
<keyword evidence="3" id="KW-1185">Reference proteome</keyword>
<organism evidence="2 3">
    <name type="scientific">Suhomyces tanzawaensis NRRL Y-17324</name>
    <dbReference type="NCBI Taxonomy" id="984487"/>
    <lineage>
        <taxon>Eukaryota</taxon>
        <taxon>Fungi</taxon>
        <taxon>Dikarya</taxon>
        <taxon>Ascomycota</taxon>
        <taxon>Saccharomycotina</taxon>
        <taxon>Pichiomycetes</taxon>
        <taxon>Debaryomycetaceae</taxon>
        <taxon>Suhomyces</taxon>
    </lineage>
</organism>
<dbReference type="Gene3D" id="1.25.40.10">
    <property type="entry name" value="Tetratricopeptide repeat domain"/>
    <property type="match status" value="1"/>
</dbReference>
<evidence type="ECO:0000313" key="2">
    <source>
        <dbReference type="EMBL" id="ODV79131.1"/>
    </source>
</evidence>
<dbReference type="GO" id="GO:0045048">
    <property type="term" value="P:protein insertion into ER membrane"/>
    <property type="evidence" value="ECO:0007669"/>
    <property type="project" value="InterPro"/>
</dbReference>
<dbReference type="AlphaFoldDB" id="A0A1E4SHZ8"/>
<evidence type="ECO:0000256" key="1">
    <source>
        <dbReference type="ARBA" id="ARBA00005351"/>
    </source>
</evidence>
<accession>A0A1E4SHZ8</accession>
<sequence>MSDKLQRTIQRFQAKIDSGSFYEAHQTLRTITNRYVKSKQYSEAVEILYQGSVILGKNKESSSASDLIQYMIEVTKEGDLFDKVKLIDSMSYLPDNEPALVDLAKQISQASSSKYGDADMHHFFGNKLLNAVKQGETKVFPLAEVHLVLGTYESVPLYTDFLYEWWAANGGDPGVFLARGVINYAYLKNVKFAREVGDRFINRLIKDGKINQDQKVTEGDVSVYVGDYPLFTFLQLLLLTLTKDASKFTKLFDQYKQALQRNNLVGPIEHLGKLYFNLKGPAQAPNMLSFMGDLFK</sequence>
<dbReference type="InterPro" id="IPR007317">
    <property type="entry name" value="GET4"/>
</dbReference>
<dbReference type="STRING" id="984487.A0A1E4SHZ8"/>
<dbReference type="GO" id="GO:0006620">
    <property type="term" value="P:post-translational protein targeting to endoplasmic reticulum membrane"/>
    <property type="evidence" value="ECO:0007669"/>
    <property type="project" value="EnsemblFungi"/>
</dbReference>
<protein>
    <submittedName>
        <fullName evidence="2">DUF410-domain-containing protein</fullName>
    </submittedName>
</protein>
<dbReference type="EMBL" id="KV453912">
    <property type="protein sequence ID" value="ODV79131.1"/>
    <property type="molecule type" value="Genomic_DNA"/>
</dbReference>
<gene>
    <name evidence="2" type="ORF">CANTADRAFT_52050</name>
</gene>
<dbReference type="Proteomes" id="UP000094285">
    <property type="component" value="Unassembled WGS sequence"/>
</dbReference>
<dbReference type="PANTHER" id="PTHR12875">
    <property type="entry name" value="GOLGI TO ER TRAFFIC PROTEIN 4 HOMOLOG"/>
    <property type="match status" value="1"/>
</dbReference>
<name>A0A1E4SHZ8_9ASCO</name>
<dbReference type="OrthoDB" id="10252405at2759"/>
<comment type="similarity">
    <text evidence="1">Belongs to the GET4 family.</text>
</comment>
<dbReference type="Pfam" id="PF04190">
    <property type="entry name" value="GET4"/>
    <property type="match status" value="1"/>
</dbReference>
<proteinExistence type="inferred from homology"/>
<dbReference type="GO" id="GO:0072380">
    <property type="term" value="C:TRC complex"/>
    <property type="evidence" value="ECO:0007669"/>
    <property type="project" value="EnsemblFungi"/>
</dbReference>